<protein>
    <submittedName>
        <fullName evidence="1">Uncharacterized protein</fullName>
    </submittedName>
</protein>
<evidence type="ECO:0000313" key="1">
    <source>
        <dbReference type="EMBL" id="OGD10232.1"/>
    </source>
</evidence>
<dbReference type="EMBL" id="MEXR01000009">
    <property type="protein sequence ID" value="OGD10232.1"/>
    <property type="molecule type" value="Genomic_DNA"/>
</dbReference>
<accession>A0A1F4ZV18</accession>
<gene>
    <name evidence="1" type="ORF">A2397_02560</name>
</gene>
<organism evidence="1 2">
    <name type="scientific">Candidatus Amesbacteria bacterium RIFOXYB1_FULL_44_23</name>
    <dbReference type="NCBI Taxonomy" id="1797263"/>
    <lineage>
        <taxon>Bacteria</taxon>
        <taxon>Candidatus Amesiibacteriota</taxon>
    </lineage>
</organism>
<name>A0A1F4ZV18_9BACT</name>
<reference evidence="1 2" key="1">
    <citation type="journal article" date="2016" name="Nat. Commun.">
        <title>Thousands of microbial genomes shed light on interconnected biogeochemical processes in an aquifer system.</title>
        <authorList>
            <person name="Anantharaman K."/>
            <person name="Brown C.T."/>
            <person name="Hug L.A."/>
            <person name="Sharon I."/>
            <person name="Castelle C.J."/>
            <person name="Probst A.J."/>
            <person name="Thomas B.C."/>
            <person name="Singh A."/>
            <person name="Wilkins M.J."/>
            <person name="Karaoz U."/>
            <person name="Brodie E.L."/>
            <person name="Williams K.H."/>
            <person name="Hubbard S.S."/>
            <person name="Banfield J.F."/>
        </authorList>
    </citation>
    <scope>NUCLEOTIDE SEQUENCE [LARGE SCALE GENOMIC DNA]</scope>
</reference>
<evidence type="ECO:0000313" key="2">
    <source>
        <dbReference type="Proteomes" id="UP000176424"/>
    </source>
</evidence>
<dbReference type="STRING" id="1797263.A2397_02560"/>
<dbReference type="Proteomes" id="UP000176424">
    <property type="component" value="Unassembled WGS sequence"/>
</dbReference>
<comment type="caution">
    <text evidence="1">The sequence shown here is derived from an EMBL/GenBank/DDBJ whole genome shotgun (WGS) entry which is preliminary data.</text>
</comment>
<dbReference type="AlphaFoldDB" id="A0A1F4ZV18"/>
<sequence>MRPETPLVVRGITCQHLTDQHNNWSPIEARFSALTTDRKITVGTIGVCVYGESGKCPLNHTCREVVVVSVGRFGLLTIIPSSVTWGQKVNETTKAHCNRRPNWFSGSRAIREQMGLTELNNNQAEDVKWE</sequence>
<proteinExistence type="predicted"/>